<proteinExistence type="predicted"/>
<dbReference type="EMBL" id="ML179049">
    <property type="protein sequence ID" value="THV05480.1"/>
    <property type="molecule type" value="Genomic_DNA"/>
</dbReference>
<dbReference type="Gene3D" id="3.80.10.10">
    <property type="entry name" value="Ribonuclease Inhibitor"/>
    <property type="match status" value="1"/>
</dbReference>
<feature type="region of interest" description="Disordered" evidence="3">
    <location>
        <begin position="1"/>
        <end position="38"/>
    </location>
</feature>
<evidence type="ECO:0000256" key="1">
    <source>
        <dbReference type="ARBA" id="ARBA00022614"/>
    </source>
</evidence>
<reference evidence="4 5" key="1">
    <citation type="journal article" date="2019" name="Nat. Ecol. Evol.">
        <title>Megaphylogeny resolves global patterns of mushroom evolution.</title>
        <authorList>
            <person name="Varga T."/>
            <person name="Krizsan K."/>
            <person name="Foldi C."/>
            <person name="Dima B."/>
            <person name="Sanchez-Garcia M."/>
            <person name="Sanchez-Ramirez S."/>
            <person name="Szollosi G.J."/>
            <person name="Szarkandi J.G."/>
            <person name="Papp V."/>
            <person name="Albert L."/>
            <person name="Andreopoulos W."/>
            <person name="Angelini C."/>
            <person name="Antonin V."/>
            <person name="Barry K.W."/>
            <person name="Bougher N.L."/>
            <person name="Buchanan P."/>
            <person name="Buyck B."/>
            <person name="Bense V."/>
            <person name="Catcheside P."/>
            <person name="Chovatia M."/>
            <person name="Cooper J."/>
            <person name="Damon W."/>
            <person name="Desjardin D."/>
            <person name="Finy P."/>
            <person name="Geml J."/>
            <person name="Haridas S."/>
            <person name="Hughes K."/>
            <person name="Justo A."/>
            <person name="Karasinski D."/>
            <person name="Kautmanova I."/>
            <person name="Kiss B."/>
            <person name="Kocsube S."/>
            <person name="Kotiranta H."/>
            <person name="LaButti K.M."/>
            <person name="Lechner B.E."/>
            <person name="Liimatainen K."/>
            <person name="Lipzen A."/>
            <person name="Lukacs Z."/>
            <person name="Mihaltcheva S."/>
            <person name="Morgado L.N."/>
            <person name="Niskanen T."/>
            <person name="Noordeloos M.E."/>
            <person name="Ohm R.A."/>
            <person name="Ortiz-Santana B."/>
            <person name="Ovrebo C."/>
            <person name="Racz N."/>
            <person name="Riley R."/>
            <person name="Savchenko A."/>
            <person name="Shiryaev A."/>
            <person name="Soop K."/>
            <person name="Spirin V."/>
            <person name="Szebenyi C."/>
            <person name="Tomsovsky M."/>
            <person name="Tulloss R.E."/>
            <person name="Uehling J."/>
            <person name="Grigoriev I.V."/>
            <person name="Vagvolgyi C."/>
            <person name="Papp T."/>
            <person name="Martin F.M."/>
            <person name="Miettinen O."/>
            <person name="Hibbett D.S."/>
            <person name="Nagy L.G."/>
        </authorList>
    </citation>
    <scope>NUCLEOTIDE SEQUENCE [LARGE SCALE GENOMIC DNA]</scope>
    <source>
        <strain evidence="4 5">CBS 962.96</strain>
    </source>
</reference>
<keyword evidence="2" id="KW-0677">Repeat</keyword>
<dbReference type="PROSITE" id="PS51450">
    <property type="entry name" value="LRR"/>
    <property type="match status" value="1"/>
</dbReference>
<evidence type="ECO:0000256" key="3">
    <source>
        <dbReference type="SAM" id="MobiDB-lite"/>
    </source>
</evidence>
<dbReference type="InterPro" id="IPR032675">
    <property type="entry name" value="LRR_dom_sf"/>
</dbReference>
<organism evidence="4 5">
    <name type="scientific">Dendrothele bispora (strain CBS 962.96)</name>
    <dbReference type="NCBI Taxonomy" id="1314807"/>
    <lineage>
        <taxon>Eukaryota</taxon>
        <taxon>Fungi</taxon>
        <taxon>Dikarya</taxon>
        <taxon>Basidiomycota</taxon>
        <taxon>Agaricomycotina</taxon>
        <taxon>Agaricomycetes</taxon>
        <taxon>Agaricomycetidae</taxon>
        <taxon>Agaricales</taxon>
        <taxon>Agaricales incertae sedis</taxon>
        <taxon>Dendrothele</taxon>
    </lineage>
</organism>
<feature type="region of interest" description="Disordered" evidence="3">
    <location>
        <begin position="330"/>
        <end position="353"/>
    </location>
</feature>
<dbReference type="SMART" id="SM00369">
    <property type="entry name" value="LRR_TYP"/>
    <property type="match status" value="2"/>
</dbReference>
<evidence type="ECO:0000256" key="2">
    <source>
        <dbReference type="ARBA" id="ARBA00022737"/>
    </source>
</evidence>
<dbReference type="SUPFAM" id="SSF52075">
    <property type="entry name" value="Outer arm dynein light chain 1"/>
    <property type="match status" value="1"/>
</dbReference>
<accession>A0A4S8MQX9</accession>
<dbReference type="AlphaFoldDB" id="A0A4S8MQX9"/>
<dbReference type="InterPro" id="IPR001611">
    <property type="entry name" value="Leu-rich_rpt"/>
</dbReference>
<dbReference type="OrthoDB" id="660555at2759"/>
<evidence type="ECO:0000313" key="4">
    <source>
        <dbReference type="EMBL" id="THV05480.1"/>
    </source>
</evidence>
<dbReference type="PANTHER" id="PTHR48051">
    <property type="match status" value="1"/>
</dbReference>
<keyword evidence="1" id="KW-0433">Leucine-rich repeat</keyword>
<dbReference type="InterPro" id="IPR003591">
    <property type="entry name" value="Leu-rich_rpt_typical-subtyp"/>
</dbReference>
<dbReference type="GO" id="GO:0005737">
    <property type="term" value="C:cytoplasm"/>
    <property type="evidence" value="ECO:0007669"/>
    <property type="project" value="TreeGrafter"/>
</dbReference>
<feature type="region of interest" description="Disordered" evidence="3">
    <location>
        <begin position="66"/>
        <end position="85"/>
    </location>
</feature>
<gene>
    <name evidence="4" type="ORF">K435DRAFT_834829</name>
</gene>
<keyword evidence="5" id="KW-1185">Reference proteome</keyword>
<name>A0A4S8MQX9_DENBC</name>
<dbReference type="PANTHER" id="PTHR48051:SF1">
    <property type="entry name" value="RAS SUPPRESSOR PROTEIN 1"/>
    <property type="match status" value="1"/>
</dbReference>
<evidence type="ECO:0008006" key="6">
    <source>
        <dbReference type="Google" id="ProtNLM"/>
    </source>
</evidence>
<feature type="compositionally biased region" description="Acidic residues" evidence="3">
    <location>
        <begin position="332"/>
        <end position="350"/>
    </location>
</feature>
<feature type="compositionally biased region" description="Low complexity" evidence="3">
    <location>
        <begin position="1"/>
        <end position="22"/>
    </location>
</feature>
<protein>
    <recommendedName>
        <fullName evidence="6">L domain-like protein</fullName>
    </recommendedName>
</protein>
<sequence length="531" mass="59714">MPPYRSTSSPPSSPSVYVDSSPPSSPIPDFALDSEWSQTAGDPFAGSFKAGKLPLYEKKRPISPILDSSIPKKTRFDRPPSPQFSDDVEEILLPAQQSLTVTYEESVCDSVLRDAFDNSHLNIDLESRQLSYLPQEFLRDLNLLYVPSEKDERAHTSSSQAFQRTLTEPALPFGRSGTFNRTRSVTCNSGFPRHEVQLFLASNKISSLPHQLFDLNKLTFLSLRDNKLTFIPPEIVRLKNLQVLNISRNQITFLPAEMKNMTLRNLFISPNPFLEPPATTNSFKRKFSRSSTSRKRLFSTPVISSTISLLPKVVPLFEVCCRRLLSPLEVSPNEEEEKEEEEEEEEEEGEPALGTRSLLSDYYAIPLDGEALPPSVLHCIKACQPSCVRDNRGLQDLSDGKVHSSIPFEQYLRDRSQSMPYESMYPEVTRPSVCPSPRHVTGPSVFIMHSEERFTWENTVAGVTDLGQIPLRWRGCQAGCLDFLDCNGDENLRPSVNPVSSQHDHVPDNESGDVVRVLDVSTAPLEFDDFD</sequence>
<dbReference type="Pfam" id="PF13855">
    <property type="entry name" value="LRR_8"/>
    <property type="match status" value="1"/>
</dbReference>
<dbReference type="Proteomes" id="UP000297245">
    <property type="component" value="Unassembled WGS sequence"/>
</dbReference>
<dbReference type="InterPro" id="IPR050216">
    <property type="entry name" value="LRR_domain-containing"/>
</dbReference>
<evidence type="ECO:0000313" key="5">
    <source>
        <dbReference type="Proteomes" id="UP000297245"/>
    </source>
</evidence>